<dbReference type="InterPro" id="IPR046341">
    <property type="entry name" value="SET_dom_sf"/>
</dbReference>
<dbReference type="GO" id="GO:0016853">
    <property type="term" value="F:isomerase activity"/>
    <property type="evidence" value="ECO:0007669"/>
    <property type="project" value="UniProtKB-KW"/>
</dbReference>
<dbReference type="EMBL" id="CAMXCT020006527">
    <property type="protein sequence ID" value="CAL1168730.1"/>
    <property type="molecule type" value="Genomic_DNA"/>
</dbReference>
<evidence type="ECO:0000313" key="5">
    <source>
        <dbReference type="EMBL" id="CAL4802667.1"/>
    </source>
</evidence>
<proteinExistence type="predicted"/>
<dbReference type="CDD" id="cd10527">
    <property type="entry name" value="SET_LSMT"/>
    <property type="match status" value="1"/>
</dbReference>
<accession>A0A9P1GIR0</accession>
<reference evidence="4" key="2">
    <citation type="submission" date="2024-04" db="EMBL/GenBank/DDBJ databases">
        <authorList>
            <person name="Chen Y."/>
            <person name="Shah S."/>
            <person name="Dougan E. K."/>
            <person name="Thang M."/>
            <person name="Chan C."/>
        </authorList>
    </citation>
    <scope>NUCLEOTIDE SEQUENCE [LARGE SCALE GENOMIC DNA]</scope>
</reference>
<dbReference type="EMBL" id="CAMXCT030006527">
    <property type="protein sequence ID" value="CAL4802667.1"/>
    <property type="molecule type" value="Genomic_DNA"/>
</dbReference>
<reference evidence="3" key="1">
    <citation type="submission" date="2022-10" db="EMBL/GenBank/DDBJ databases">
        <authorList>
            <person name="Chen Y."/>
            <person name="Dougan E. K."/>
            <person name="Chan C."/>
            <person name="Rhodes N."/>
            <person name="Thang M."/>
        </authorList>
    </citation>
    <scope>NUCLEOTIDE SEQUENCE</scope>
</reference>
<name>A0A9P1GIR0_9DINO</name>
<protein>
    <submittedName>
        <fullName evidence="5">Peptidylprolyl isomerase</fullName>
    </submittedName>
</protein>
<gene>
    <name evidence="3" type="ORF">C1SCF055_LOCUS40189</name>
</gene>
<evidence type="ECO:0000259" key="2">
    <source>
        <dbReference type="PROSITE" id="PS50280"/>
    </source>
</evidence>
<evidence type="ECO:0000256" key="1">
    <source>
        <dbReference type="SAM" id="MobiDB-lite"/>
    </source>
</evidence>
<dbReference type="GO" id="GO:0016279">
    <property type="term" value="F:protein-lysine N-methyltransferase activity"/>
    <property type="evidence" value="ECO:0007669"/>
    <property type="project" value="TreeGrafter"/>
</dbReference>
<feature type="domain" description="SET" evidence="2">
    <location>
        <begin position="56"/>
        <end position="275"/>
    </location>
</feature>
<dbReference type="OrthoDB" id="426421at2759"/>
<evidence type="ECO:0000313" key="4">
    <source>
        <dbReference type="EMBL" id="CAL1168730.1"/>
    </source>
</evidence>
<keyword evidence="6" id="KW-1185">Reference proteome</keyword>
<dbReference type="PANTHER" id="PTHR13271:SF154">
    <property type="entry name" value="GRIP DOMAIN-CONTAINING PROTEIN"/>
    <property type="match status" value="1"/>
</dbReference>
<evidence type="ECO:0000313" key="6">
    <source>
        <dbReference type="Proteomes" id="UP001152797"/>
    </source>
</evidence>
<dbReference type="Proteomes" id="UP001152797">
    <property type="component" value="Unassembled WGS sequence"/>
</dbReference>
<dbReference type="SUPFAM" id="SSF82199">
    <property type="entry name" value="SET domain"/>
    <property type="match status" value="1"/>
</dbReference>
<dbReference type="PANTHER" id="PTHR13271">
    <property type="entry name" value="UNCHARACTERIZED PUTATIVE METHYLTRANSFERASE"/>
    <property type="match status" value="1"/>
</dbReference>
<feature type="region of interest" description="Disordered" evidence="1">
    <location>
        <begin position="325"/>
        <end position="344"/>
    </location>
</feature>
<dbReference type="EMBL" id="CAMXCT010006527">
    <property type="protein sequence ID" value="CAI4015355.1"/>
    <property type="molecule type" value="Genomic_DNA"/>
</dbReference>
<dbReference type="AlphaFoldDB" id="A0A9P1GIR0"/>
<evidence type="ECO:0000313" key="3">
    <source>
        <dbReference type="EMBL" id="CAI4015355.1"/>
    </source>
</evidence>
<dbReference type="PROSITE" id="PS50280">
    <property type="entry name" value="SET"/>
    <property type="match status" value="1"/>
</dbReference>
<dbReference type="InterPro" id="IPR050600">
    <property type="entry name" value="SETD3_SETD6_MTase"/>
</dbReference>
<comment type="caution">
    <text evidence="3">The sequence shown here is derived from an EMBL/GenBank/DDBJ whole genome shotgun (WGS) entry which is preliminary data.</text>
</comment>
<keyword evidence="5" id="KW-0413">Isomerase</keyword>
<organism evidence="3">
    <name type="scientific">Cladocopium goreaui</name>
    <dbReference type="NCBI Taxonomy" id="2562237"/>
    <lineage>
        <taxon>Eukaryota</taxon>
        <taxon>Sar</taxon>
        <taxon>Alveolata</taxon>
        <taxon>Dinophyceae</taxon>
        <taxon>Suessiales</taxon>
        <taxon>Symbiodiniaceae</taxon>
        <taxon>Cladocopium</taxon>
    </lineage>
</organism>
<dbReference type="InterPro" id="IPR001214">
    <property type="entry name" value="SET_dom"/>
</dbReference>
<dbReference type="Gene3D" id="3.90.1410.10">
    <property type="entry name" value="set domain protein methyltransferase, domain 1"/>
    <property type="match status" value="1"/>
</dbReference>
<sequence length="461" mass="50791">MRALAVVGILSPGLMDGKRRKKLVRCEDLSALYRQSGDDPNQVLEWHKKGGGYLHPSLRATQLPGRGWALCLQPGAPLVPAGTVLVRSPPQLLWVAHESESLEVAEPLAPGESLPKASAALRRRLVEALKAPVPDPFVQSMHPPDSLPLRLVAGSVSSEPSEDAKELLKGTSILNHTLSLRSKLLKAVKPELELAKDKQATWEACVWAQAVIMSRAFHVPKDSDRLLLIPIVDIANHAPTYALANAEFSDNKDGSMSMIASRDITSEEEVCVCYGEHNNEQLLFCYGFVIPENPCQGMLCPLPFPDTPARAELLHYTLADLRRRHGRNPSAKAGPTLRRPSKAEPGSSELLLALKIFDISEEKAKDLLSLGSAERVTALEANCQEWVMALNFLEAWRAEIPWRRPAEPSSGASGAAAQLQQEAEDLIEAAMKEIAAQLPLPLYLRFYCFTHQWNTLLRFLR</sequence>